<dbReference type="PANTHER" id="PTHR43301:SF3">
    <property type="entry name" value="ARABINAN ENDO-1,5-ALPHA-L-ARABINOSIDASE A-RELATED"/>
    <property type="match status" value="1"/>
</dbReference>
<comment type="similarity">
    <text evidence="2">Belongs to the glycosyl hydrolase 43 family.</text>
</comment>
<dbReference type="Proteomes" id="UP001500427">
    <property type="component" value="Unassembled WGS sequence"/>
</dbReference>
<evidence type="ECO:0000313" key="7">
    <source>
        <dbReference type="EMBL" id="GAA5018438.1"/>
    </source>
</evidence>
<name>A0ABP9J3W3_9MICO</name>
<evidence type="ECO:0000256" key="5">
    <source>
        <dbReference type="SAM" id="MobiDB-lite"/>
    </source>
</evidence>
<evidence type="ECO:0008006" key="9">
    <source>
        <dbReference type="Google" id="ProtNLM"/>
    </source>
</evidence>
<keyword evidence="3" id="KW-0378">Hydrolase</keyword>
<gene>
    <name evidence="7" type="ORF">GCM10023258_05250</name>
</gene>
<feature type="region of interest" description="Disordered" evidence="5">
    <location>
        <begin position="519"/>
        <end position="544"/>
    </location>
</feature>
<feature type="compositionally biased region" description="Basic and acidic residues" evidence="5">
    <location>
        <begin position="519"/>
        <end position="528"/>
    </location>
</feature>
<reference evidence="8" key="1">
    <citation type="journal article" date="2019" name="Int. J. Syst. Evol. Microbiol.">
        <title>The Global Catalogue of Microorganisms (GCM) 10K type strain sequencing project: providing services to taxonomists for standard genome sequencing and annotation.</title>
        <authorList>
            <consortium name="The Broad Institute Genomics Platform"/>
            <consortium name="The Broad Institute Genome Sequencing Center for Infectious Disease"/>
            <person name="Wu L."/>
            <person name="Ma J."/>
        </authorList>
    </citation>
    <scope>NUCLEOTIDE SEQUENCE [LARGE SCALE GENOMIC DNA]</scope>
    <source>
        <strain evidence="8">JCM 17687</strain>
    </source>
</reference>
<keyword evidence="6" id="KW-0732">Signal</keyword>
<dbReference type="Pfam" id="PF04616">
    <property type="entry name" value="Glyco_hydro_43"/>
    <property type="match status" value="1"/>
</dbReference>
<feature type="compositionally biased region" description="Low complexity" evidence="5">
    <location>
        <begin position="529"/>
        <end position="544"/>
    </location>
</feature>
<accession>A0ABP9J3W3</accession>
<dbReference type="PANTHER" id="PTHR43301">
    <property type="entry name" value="ARABINAN ENDO-1,5-ALPHA-L-ARABINOSIDASE"/>
    <property type="match status" value="1"/>
</dbReference>
<proteinExistence type="inferred from homology"/>
<dbReference type="InterPro" id="IPR006710">
    <property type="entry name" value="Glyco_hydro_43"/>
</dbReference>
<evidence type="ECO:0000256" key="2">
    <source>
        <dbReference type="ARBA" id="ARBA00009865"/>
    </source>
</evidence>
<evidence type="ECO:0000256" key="3">
    <source>
        <dbReference type="ARBA" id="ARBA00022801"/>
    </source>
</evidence>
<evidence type="ECO:0000313" key="8">
    <source>
        <dbReference type="Proteomes" id="UP001500427"/>
    </source>
</evidence>
<keyword evidence="4" id="KW-0326">Glycosidase</keyword>
<dbReference type="SUPFAM" id="SSF75005">
    <property type="entry name" value="Arabinanase/levansucrase/invertase"/>
    <property type="match status" value="1"/>
</dbReference>
<dbReference type="InterPro" id="IPR023296">
    <property type="entry name" value="Glyco_hydro_beta-prop_sf"/>
</dbReference>
<evidence type="ECO:0000256" key="1">
    <source>
        <dbReference type="ARBA" id="ARBA00004834"/>
    </source>
</evidence>
<organism evidence="7 8">
    <name type="scientific">Terrabacter aeriphilus</name>
    <dbReference type="NCBI Taxonomy" id="515662"/>
    <lineage>
        <taxon>Bacteria</taxon>
        <taxon>Bacillati</taxon>
        <taxon>Actinomycetota</taxon>
        <taxon>Actinomycetes</taxon>
        <taxon>Micrococcales</taxon>
        <taxon>Intrasporangiaceae</taxon>
        <taxon>Terrabacter</taxon>
    </lineage>
</organism>
<dbReference type="EMBL" id="BAABIW010000006">
    <property type="protein sequence ID" value="GAA5018438.1"/>
    <property type="molecule type" value="Genomic_DNA"/>
</dbReference>
<sequence>MRTPTSQRTRGLRRGTACLAALATAVGVTAAAPGVAAGSPRPADRATYENAVSDPFSDTFADPSVIRGKDGWWYAYATSDPLRAGDAPGAMHMARTRDWSSWEYLGTVFDDTNRPAWATASAGLWAPDIRYVAGRYVLYFTVTDTTLNPGDDAAIGAATAPSPSGPWTPAPAPAVPPRPAPGGGFLWTFDPAGFTDSDGQRYLYFGSYFGGLWATRMSADGLTPVGDATQVAIDNRYEGSYVVRHGGWYYLMASAANCCAGPTTGYSVFAGRSRSPMGPFVDAEGTSLLTSRVGGTLVLTQNGNRFVGAGHHAVVTDAEGRDFVAYHAIDRTNPWLAQPFGINRRPMLLDRLDWVDGWPRTRAGAGPSDTRQLAPSLASGLGITATDPAARGFRGLARGPVDPVGGRTGLVRGTASTTAPAPSGPLHVRLDHRGAEPLRVQVGGDTAVTVTLDPRHRRLTAQVDGRGRPRALSTALPTLPAGAWRTLTIETGRDGVTAEVSESDLADVVARVAVDTDARHDAGDDRSRGAAAHRAGRTGANTGTGPAVRLVSAGAVVDNVVVTPKAQDARRLAAEPRAGALLSSEDFDDPILAGFSWVRRDPAVTVSGGSLRWPVEGTDLVGDGNTASVLLHDTPGDGDWIAEAKTTLDLGVDTVRNYQQVGLVAYEDDDDFARLSNVAIWNTRQTEFGRETAADPGDPDGPTSYGGAIVGTSAPTLWLRLAHHRNAAGEHLYRAGTSRDGTHWTWGATWTFRAGTSPRIGLVAHGGASPAVTAAVDHLRFYASRWPADAGAGRAG</sequence>
<feature type="signal peptide" evidence="6">
    <location>
        <begin position="1"/>
        <end position="30"/>
    </location>
</feature>
<comment type="caution">
    <text evidence="7">The sequence shown here is derived from an EMBL/GenBank/DDBJ whole genome shotgun (WGS) entry which is preliminary data.</text>
</comment>
<evidence type="ECO:0000256" key="6">
    <source>
        <dbReference type="SAM" id="SignalP"/>
    </source>
</evidence>
<keyword evidence="8" id="KW-1185">Reference proteome</keyword>
<protein>
    <recommendedName>
        <fullName evidence="9">Glycosyl hydrolase family 43</fullName>
    </recommendedName>
</protein>
<comment type="pathway">
    <text evidence="1">Glycan metabolism; L-arabinan degradation.</text>
</comment>
<dbReference type="Gene3D" id="2.60.120.200">
    <property type="match status" value="1"/>
</dbReference>
<dbReference type="InterPro" id="IPR050727">
    <property type="entry name" value="GH43_arabinanases"/>
</dbReference>
<evidence type="ECO:0000256" key="4">
    <source>
        <dbReference type="ARBA" id="ARBA00023295"/>
    </source>
</evidence>
<dbReference type="Gene3D" id="2.115.10.20">
    <property type="entry name" value="Glycosyl hydrolase domain, family 43"/>
    <property type="match status" value="1"/>
</dbReference>
<feature type="chain" id="PRO_5046768107" description="Glycosyl hydrolase family 43" evidence="6">
    <location>
        <begin position="31"/>
        <end position="796"/>
    </location>
</feature>
<dbReference type="CDD" id="cd18616">
    <property type="entry name" value="GH43_ABN-like"/>
    <property type="match status" value="1"/>
</dbReference>